<keyword evidence="5" id="KW-0800">Toxin</keyword>
<dbReference type="EC" id="3.1.-.-" evidence="5"/>
<evidence type="ECO:0000259" key="6">
    <source>
        <dbReference type="Pfam" id="PF01850"/>
    </source>
</evidence>
<evidence type="ECO:0000313" key="8">
    <source>
        <dbReference type="Proteomes" id="UP001597349"/>
    </source>
</evidence>
<name>A0ABW4WQL2_9HYPH</name>
<evidence type="ECO:0000313" key="7">
    <source>
        <dbReference type="EMBL" id="MFD2057782.1"/>
    </source>
</evidence>
<dbReference type="Gene3D" id="3.40.50.1010">
    <property type="entry name" value="5'-nuclease"/>
    <property type="match status" value="1"/>
</dbReference>
<dbReference type="InterPro" id="IPR002716">
    <property type="entry name" value="PIN_dom"/>
</dbReference>
<comment type="similarity">
    <text evidence="5">Belongs to the PINc/VapC protein family.</text>
</comment>
<dbReference type="HAMAP" id="MF_00265">
    <property type="entry name" value="VapC_Nob1"/>
    <property type="match status" value="1"/>
</dbReference>
<evidence type="ECO:0000256" key="5">
    <source>
        <dbReference type="HAMAP-Rule" id="MF_00265"/>
    </source>
</evidence>
<dbReference type="InterPro" id="IPR022907">
    <property type="entry name" value="VapC_family"/>
</dbReference>
<dbReference type="SUPFAM" id="SSF88723">
    <property type="entry name" value="PIN domain-like"/>
    <property type="match status" value="1"/>
</dbReference>
<keyword evidence="2 5" id="KW-0540">Nuclease</keyword>
<sequence length="138" mass="14653">MFVDASVIVAILAKEQGWEELLKQIDGAGGLHVSALVRLEATLALGRVNADAGRKPTPEMLAAARDLVDAFIVEVDARNVSIDEDIGGRAIDASIRYGKAVGHPADLNLGDCFAYACAKALDVPLLYMGNDFLRTDLA</sequence>
<proteinExistence type="inferred from homology"/>
<gene>
    <name evidence="5" type="primary">vapC</name>
    <name evidence="7" type="ORF">ACFSQT_33280</name>
</gene>
<dbReference type="EMBL" id="JBHUGY010000064">
    <property type="protein sequence ID" value="MFD2057782.1"/>
    <property type="molecule type" value="Genomic_DNA"/>
</dbReference>
<dbReference type="Pfam" id="PF01850">
    <property type="entry name" value="PIN"/>
    <property type="match status" value="1"/>
</dbReference>
<dbReference type="Proteomes" id="UP001597349">
    <property type="component" value="Unassembled WGS sequence"/>
</dbReference>
<protein>
    <recommendedName>
        <fullName evidence="5">Ribonuclease VapC</fullName>
        <shortName evidence="5">RNase VapC</shortName>
        <ecNumber evidence="5">3.1.-.-</ecNumber>
    </recommendedName>
    <alternativeName>
        <fullName evidence="5">Toxin VapC</fullName>
    </alternativeName>
</protein>
<keyword evidence="5" id="KW-0460">Magnesium</keyword>
<evidence type="ECO:0000256" key="2">
    <source>
        <dbReference type="ARBA" id="ARBA00022722"/>
    </source>
</evidence>
<comment type="caution">
    <text evidence="7">The sequence shown here is derived from an EMBL/GenBank/DDBJ whole genome shotgun (WGS) entry which is preliminary data.</text>
</comment>
<dbReference type="InterPro" id="IPR029060">
    <property type="entry name" value="PIN-like_dom_sf"/>
</dbReference>
<keyword evidence="4 5" id="KW-0378">Hydrolase</keyword>
<dbReference type="CDD" id="cd09871">
    <property type="entry name" value="PIN_MtVapC28-VapC30-like"/>
    <property type="match status" value="1"/>
</dbReference>
<evidence type="ECO:0000256" key="3">
    <source>
        <dbReference type="ARBA" id="ARBA00022723"/>
    </source>
</evidence>
<evidence type="ECO:0000256" key="4">
    <source>
        <dbReference type="ARBA" id="ARBA00022801"/>
    </source>
</evidence>
<organism evidence="7 8">
    <name type="scientific">Mesorhizobium calcicola</name>
    <dbReference type="NCBI Taxonomy" id="1300310"/>
    <lineage>
        <taxon>Bacteria</taxon>
        <taxon>Pseudomonadati</taxon>
        <taxon>Pseudomonadota</taxon>
        <taxon>Alphaproteobacteria</taxon>
        <taxon>Hyphomicrobiales</taxon>
        <taxon>Phyllobacteriaceae</taxon>
        <taxon>Mesorhizobium</taxon>
    </lineage>
</organism>
<feature type="domain" description="PIN" evidence="6">
    <location>
        <begin position="1"/>
        <end position="136"/>
    </location>
</feature>
<reference evidence="8" key="1">
    <citation type="journal article" date="2019" name="Int. J. Syst. Evol. Microbiol.">
        <title>The Global Catalogue of Microorganisms (GCM) 10K type strain sequencing project: providing services to taxonomists for standard genome sequencing and annotation.</title>
        <authorList>
            <consortium name="The Broad Institute Genomics Platform"/>
            <consortium name="The Broad Institute Genome Sequencing Center for Infectious Disease"/>
            <person name="Wu L."/>
            <person name="Ma J."/>
        </authorList>
    </citation>
    <scope>NUCLEOTIDE SEQUENCE [LARGE SCALE GENOMIC DNA]</scope>
    <source>
        <strain evidence="8">CGMCC 1.16226</strain>
    </source>
</reference>
<comment type="cofactor">
    <cofactor evidence="5">
        <name>Mg(2+)</name>
        <dbReference type="ChEBI" id="CHEBI:18420"/>
    </cofactor>
</comment>
<dbReference type="RefSeq" id="WP_379026040.1">
    <property type="nucleotide sequence ID" value="NZ_JBHUGY010000064.1"/>
</dbReference>
<keyword evidence="3 5" id="KW-0479">Metal-binding</keyword>
<keyword evidence="1 5" id="KW-1277">Toxin-antitoxin system</keyword>
<feature type="binding site" evidence="5">
    <location>
        <position position="111"/>
    </location>
    <ligand>
        <name>Mg(2+)</name>
        <dbReference type="ChEBI" id="CHEBI:18420"/>
    </ligand>
</feature>
<evidence type="ECO:0000256" key="1">
    <source>
        <dbReference type="ARBA" id="ARBA00022649"/>
    </source>
</evidence>
<feature type="binding site" evidence="5">
    <location>
        <position position="4"/>
    </location>
    <ligand>
        <name>Mg(2+)</name>
        <dbReference type="ChEBI" id="CHEBI:18420"/>
    </ligand>
</feature>
<keyword evidence="8" id="KW-1185">Reference proteome</keyword>
<accession>A0ABW4WQL2</accession>
<comment type="function">
    <text evidence="5">Toxic component of a toxin-antitoxin (TA) system. An RNase.</text>
</comment>